<reference evidence="4 5" key="1">
    <citation type="journal article" date="2015" name="Int. J. Syst. Evol. Microbiol.">
        <title>Carboxylicivirga linearis sp. nov., isolated from a sea cucumber culture pond.</title>
        <authorList>
            <person name="Wang F.Q."/>
            <person name="Zhou Y.X."/>
            <person name="Lin X.Z."/>
            <person name="Chen G.J."/>
            <person name="Du Z.J."/>
        </authorList>
    </citation>
    <scope>NUCLEOTIDE SEQUENCE [LARGE SCALE GENOMIC DNA]</scope>
    <source>
        <strain evidence="4 5">FB218</strain>
    </source>
</reference>
<dbReference type="Pfam" id="PF01497">
    <property type="entry name" value="Peripla_BP_2"/>
    <property type="match status" value="1"/>
</dbReference>
<evidence type="ECO:0000313" key="5">
    <source>
        <dbReference type="Proteomes" id="UP000708576"/>
    </source>
</evidence>
<evidence type="ECO:0000313" key="4">
    <source>
        <dbReference type="EMBL" id="MBS2099741.1"/>
    </source>
</evidence>
<evidence type="ECO:0000256" key="2">
    <source>
        <dbReference type="SAM" id="SignalP"/>
    </source>
</evidence>
<dbReference type="EMBL" id="JAGUCO010000014">
    <property type="protein sequence ID" value="MBS2099741.1"/>
    <property type="molecule type" value="Genomic_DNA"/>
</dbReference>
<feature type="domain" description="Fe/B12 periplasmic-binding" evidence="3">
    <location>
        <begin position="47"/>
        <end position="294"/>
    </location>
</feature>
<protein>
    <submittedName>
        <fullName evidence="4">ABC transporter substrate-binding protein</fullName>
    </submittedName>
</protein>
<proteinExistence type="predicted"/>
<evidence type="ECO:0000256" key="1">
    <source>
        <dbReference type="ARBA" id="ARBA00022729"/>
    </source>
</evidence>
<name>A0ABS5JXY7_9BACT</name>
<dbReference type="Gene3D" id="3.40.50.1980">
    <property type="entry name" value="Nitrogenase molybdenum iron protein domain"/>
    <property type="match status" value="2"/>
</dbReference>
<evidence type="ECO:0000259" key="3">
    <source>
        <dbReference type="PROSITE" id="PS50983"/>
    </source>
</evidence>
<dbReference type="InterPro" id="IPR050902">
    <property type="entry name" value="ABC_Transporter_SBP"/>
</dbReference>
<feature type="chain" id="PRO_5045953773" evidence="2">
    <location>
        <begin position="23"/>
        <end position="296"/>
    </location>
</feature>
<comment type="caution">
    <text evidence="4">The sequence shown here is derived from an EMBL/GenBank/DDBJ whole genome shotgun (WGS) entry which is preliminary data.</text>
</comment>
<organism evidence="4 5">
    <name type="scientific">Carboxylicivirga linearis</name>
    <dbReference type="NCBI Taxonomy" id="1628157"/>
    <lineage>
        <taxon>Bacteria</taxon>
        <taxon>Pseudomonadati</taxon>
        <taxon>Bacteroidota</taxon>
        <taxon>Bacteroidia</taxon>
        <taxon>Marinilabiliales</taxon>
        <taxon>Marinilabiliaceae</taxon>
        <taxon>Carboxylicivirga</taxon>
    </lineage>
</organism>
<dbReference type="InterPro" id="IPR002491">
    <property type="entry name" value="ABC_transptr_periplasmic_BD"/>
</dbReference>
<dbReference type="InterPro" id="IPR054828">
    <property type="entry name" value="Vit_B12_bind_prot"/>
</dbReference>
<dbReference type="PANTHER" id="PTHR30535">
    <property type="entry name" value="VITAMIN B12-BINDING PROTEIN"/>
    <property type="match status" value="1"/>
</dbReference>
<gene>
    <name evidence="4" type="ORF">KEM10_15715</name>
</gene>
<dbReference type="CDD" id="cd01143">
    <property type="entry name" value="YvrC"/>
    <property type="match status" value="1"/>
</dbReference>
<dbReference type="RefSeq" id="WP_212216984.1">
    <property type="nucleotide sequence ID" value="NZ_JAGUCO010000014.1"/>
</dbReference>
<dbReference type="Proteomes" id="UP000708576">
    <property type="component" value="Unassembled WGS sequence"/>
</dbReference>
<feature type="signal peptide" evidence="2">
    <location>
        <begin position="1"/>
        <end position="22"/>
    </location>
</feature>
<keyword evidence="1 2" id="KW-0732">Signal</keyword>
<dbReference type="PROSITE" id="PS51257">
    <property type="entry name" value="PROKAR_LIPOPROTEIN"/>
    <property type="match status" value="1"/>
</dbReference>
<dbReference type="NCBIfam" id="NF038402">
    <property type="entry name" value="TroA_like"/>
    <property type="match status" value="1"/>
</dbReference>
<keyword evidence="5" id="KW-1185">Reference proteome</keyword>
<dbReference type="SUPFAM" id="SSF53807">
    <property type="entry name" value="Helical backbone' metal receptor"/>
    <property type="match status" value="1"/>
</dbReference>
<accession>A0ABS5JXY7</accession>
<dbReference type="PROSITE" id="PS50983">
    <property type="entry name" value="FE_B12_PBP"/>
    <property type="match status" value="1"/>
</dbReference>
<dbReference type="PANTHER" id="PTHR30535:SF34">
    <property type="entry name" value="MOLYBDATE-BINDING PROTEIN MOLA"/>
    <property type="match status" value="1"/>
</dbReference>
<sequence length="296" mass="33120">MKSKILYILALPLFLIACNSNNCKTDKTIEFTDSYGKELKLEDTPQRVISCSPAITEVMFALHEEKKLVGRTSFCVYPPEVENVPIIGGLMDPSLEVMIQLKPDLVMASTHFKKETAHRIEQLGMPFAWLLSQESIGGAGDLILNIGKLIGEEEKADSLWNYIQSDIANTINKLPATNEKPTVYYAVGYGKGGDFTAGGDTFISELINKAGGINIAQDVNGWNYNLETLMQQDPDIILIEPSMKNAFCQHEHYKELSAVKNNRVYAVDHHMVQLNGPRINQALRTFAEIFYPEVKF</sequence>